<evidence type="ECO:0000256" key="2">
    <source>
        <dbReference type="SAM" id="SignalP"/>
    </source>
</evidence>
<dbReference type="AlphaFoldDB" id="A0A2A7SG24"/>
<proteinExistence type="predicted"/>
<dbReference type="EMBL" id="PDDY01000001">
    <property type="protein sequence ID" value="PEH42486.1"/>
    <property type="molecule type" value="Genomic_DNA"/>
</dbReference>
<feature type="chain" id="PRO_5012631325" evidence="2">
    <location>
        <begin position="22"/>
        <end position="479"/>
    </location>
</feature>
<gene>
    <name evidence="3" type="ORF">CRM94_10175</name>
</gene>
<feature type="signal peptide" evidence="2">
    <location>
        <begin position="1"/>
        <end position="21"/>
    </location>
</feature>
<evidence type="ECO:0000313" key="3">
    <source>
        <dbReference type="EMBL" id="PEH42486.1"/>
    </source>
</evidence>
<feature type="region of interest" description="Disordered" evidence="1">
    <location>
        <begin position="240"/>
        <end position="260"/>
    </location>
</feature>
<evidence type="ECO:0000313" key="4">
    <source>
        <dbReference type="Proteomes" id="UP000220629"/>
    </source>
</evidence>
<dbReference type="Proteomes" id="UP000220629">
    <property type="component" value="Unassembled WGS sequence"/>
</dbReference>
<name>A0A2A7SG24_BURGA</name>
<dbReference type="RefSeq" id="WP_096751087.1">
    <property type="nucleotide sequence ID" value="NZ_CADEPO010000013.1"/>
</dbReference>
<feature type="compositionally biased region" description="Low complexity" evidence="1">
    <location>
        <begin position="245"/>
        <end position="260"/>
    </location>
</feature>
<organism evidence="3 4">
    <name type="scientific">Burkholderia gladioli</name>
    <name type="common">Pseudomonas marginata</name>
    <name type="synonym">Phytomonas marginata</name>
    <dbReference type="NCBI Taxonomy" id="28095"/>
    <lineage>
        <taxon>Bacteria</taxon>
        <taxon>Pseudomonadati</taxon>
        <taxon>Pseudomonadota</taxon>
        <taxon>Betaproteobacteria</taxon>
        <taxon>Burkholderiales</taxon>
        <taxon>Burkholderiaceae</taxon>
        <taxon>Burkholderia</taxon>
    </lineage>
</organism>
<comment type="caution">
    <text evidence="3">The sequence shown here is derived from an EMBL/GenBank/DDBJ whole genome shotgun (WGS) entry which is preliminary data.</text>
</comment>
<accession>A0A2A7SG24</accession>
<sequence>MKRTVIAAAILASAATGSAHAANAFLYNLTGVTESVGIFGFVGLYGAVGVSSTAGAVINNNQAVSLNHVSLHPLAQSYTKGAVTTTVDNVHSSTSDYGQSYFATGHGSSLDASMQTNASQSMSRSGSSWIAGGSYSTASSHQSATVNQSASLHQSGNTGGSAFFAGGAAGASGSSQSGQISGYFLPGLFGFVAGGSASQNQSGYIVGAAGAVWGGTSYTNATGSAHQHVDASASRTNSQFGTAWSAGGMQSQSQSSQSASISAHETSSAWRTTLWGFSNDYNSSTVSTTGSVTQYIDTEKPGSLTATTGLNAATGVKGNLGVNIAEGINNAQSNDVALASVDVGNVFGNAQIFSNQSSMGHARIDNFILNASIGDGSLAQVSGNVGVNVASGIGNVQNNSLAGSMTTVDAAHARTVAMVATDDNTQVANAQVSGRFVGTAALGGYTLTGATGNIGVNIAGGVGNLQHNGLAIAALNSGH</sequence>
<protein>
    <submittedName>
        <fullName evidence="3">Cell wall anchor protein</fullName>
    </submittedName>
</protein>
<keyword evidence="2" id="KW-0732">Signal</keyword>
<reference evidence="4" key="1">
    <citation type="submission" date="2017-09" db="EMBL/GenBank/DDBJ databases">
        <title>FDA dAtabase for Regulatory Grade micrObial Sequences (FDA-ARGOS): Supporting development and validation of Infectious Disease Dx tests.</title>
        <authorList>
            <person name="Minogue T."/>
            <person name="Wolcott M."/>
            <person name="Wasieloski L."/>
            <person name="Aguilar W."/>
            <person name="Moore D."/>
            <person name="Tallon L."/>
            <person name="Sadzewicz L."/>
            <person name="Ott S."/>
            <person name="Zhao X."/>
            <person name="Nagaraj S."/>
            <person name="Vavikolanu K."/>
            <person name="Aluvathingal J."/>
            <person name="Nadendla S."/>
            <person name="Sichtig H."/>
        </authorList>
    </citation>
    <scope>NUCLEOTIDE SEQUENCE [LARGE SCALE GENOMIC DNA]</scope>
    <source>
        <strain evidence="4">FDAARGOS_390</strain>
    </source>
</reference>
<evidence type="ECO:0000256" key="1">
    <source>
        <dbReference type="SAM" id="MobiDB-lite"/>
    </source>
</evidence>